<dbReference type="InterPro" id="IPR042525">
    <property type="entry name" value="Rad52_Rad59_Rad22_sf"/>
</dbReference>
<dbReference type="Proteomes" id="UP001219567">
    <property type="component" value="Chromosome 2"/>
</dbReference>
<dbReference type="Gene3D" id="3.30.390.80">
    <property type="entry name" value="DNA repair protein Rad52/59/22"/>
    <property type="match status" value="1"/>
</dbReference>
<dbReference type="EMBL" id="CP119944">
    <property type="protein sequence ID" value="WFC99000.1"/>
    <property type="molecule type" value="Genomic_DNA"/>
</dbReference>
<dbReference type="Pfam" id="PF04098">
    <property type="entry name" value="Rad52_Rad22"/>
    <property type="match status" value="1"/>
</dbReference>
<dbReference type="GO" id="GO:0045002">
    <property type="term" value="P:double-strand break repair via single-strand annealing"/>
    <property type="evidence" value="ECO:0007669"/>
    <property type="project" value="TreeGrafter"/>
</dbReference>
<dbReference type="GO" id="GO:0000724">
    <property type="term" value="P:double-strand break repair via homologous recombination"/>
    <property type="evidence" value="ECO:0007669"/>
    <property type="project" value="TreeGrafter"/>
</dbReference>
<dbReference type="AlphaFoldDB" id="A0AAJ5YRV8"/>
<evidence type="ECO:0000256" key="2">
    <source>
        <dbReference type="ARBA" id="ARBA00022763"/>
    </source>
</evidence>
<feature type="compositionally biased region" description="Basic and acidic residues" evidence="5">
    <location>
        <begin position="260"/>
        <end position="273"/>
    </location>
</feature>
<name>A0AAJ5YRV8_9BASI</name>
<keyword evidence="7" id="KW-1185">Reference proteome</keyword>
<dbReference type="InterPro" id="IPR041247">
    <property type="entry name" value="Rad52_fam"/>
</dbReference>
<keyword evidence="2" id="KW-0227">DNA damage</keyword>
<feature type="region of interest" description="Disordered" evidence="5">
    <location>
        <begin position="158"/>
        <end position="201"/>
    </location>
</feature>
<evidence type="ECO:0000313" key="7">
    <source>
        <dbReference type="Proteomes" id="UP001219567"/>
    </source>
</evidence>
<sequence>MSDATRETFVAPTSHDAFPVGFGGTAFSNEIDSETGLPLWTAKRLATLQCKLNQRLGPEYLSQRQGPGGGPKLTYIEGWKAVDLANEVFGFNGWSTSITSLDVDYLDIHPESGRCNCGVSAIVRITLRDGTYHEDVGYGHTEGARGKHAALEKLHRHTDKLDLVNSSNPSRPDISTATHASDQKKRSVDFPESDRAAVDARQARLKSAAAARAKLAERRYISEDPAHDRTKAAPRTERIESTTASTKASSPSSKSLPSAKPEKSDAPKPHTPPEARTNISFDDAEADSMALELELEDELLLRQSQLAQELDEDHLLDTTDTI</sequence>
<feature type="compositionally biased region" description="Polar residues" evidence="5">
    <location>
        <begin position="164"/>
        <end position="180"/>
    </location>
</feature>
<protein>
    <submittedName>
        <fullName evidence="6">DNA repair protein rad52</fullName>
    </submittedName>
</protein>
<gene>
    <name evidence="6" type="primary">RAD52</name>
    <name evidence="6" type="ORF">MYAM1_001735</name>
</gene>
<evidence type="ECO:0000256" key="1">
    <source>
        <dbReference type="ARBA" id="ARBA00006638"/>
    </source>
</evidence>
<evidence type="ECO:0000313" key="6">
    <source>
        <dbReference type="EMBL" id="WFC99000.1"/>
    </source>
</evidence>
<keyword evidence="4" id="KW-0234">DNA repair</keyword>
<feature type="compositionally biased region" description="Basic and acidic residues" evidence="5">
    <location>
        <begin position="220"/>
        <end position="240"/>
    </location>
</feature>
<feature type="compositionally biased region" description="Low complexity" evidence="5">
    <location>
        <begin position="241"/>
        <end position="259"/>
    </location>
</feature>
<dbReference type="GO" id="GO:0006312">
    <property type="term" value="P:mitotic recombination"/>
    <property type="evidence" value="ECO:0007669"/>
    <property type="project" value="TreeGrafter"/>
</dbReference>
<organism evidence="6 7">
    <name type="scientific">Malassezia yamatoensis</name>
    <dbReference type="NCBI Taxonomy" id="253288"/>
    <lineage>
        <taxon>Eukaryota</taxon>
        <taxon>Fungi</taxon>
        <taxon>Dikarya</taxon>
        <taxon>Basidiomycota</taxon>
        <taxon>Ustilaginomycotina</taxon>
        <taxon>Malasseziomycetes</taxon>
        <taxon>Malasseziales</taxon>
        <taxon>Malasseziaceae</taxon>
        <taxon>Malassezia</taxon>
    </lineage>
</organism>
<feature type="compositionally biased region" description="Basic and acidic residues" evidence="5">
    <location>
        <begin position="181"/>
        <end position="201"/>
    </location>
</feature>
<dbReference type="GO" id="GO:0003697">
    <property type="term" value="F:single-stranded DNA binding"/>
    <property type="evidence" value="ECO:0007669"/>
    <property type="project" value="UniProtKB-ARBA"/>
</dbReference>
<dbReference type="PANTHER" id="PTHR12132:SF1">
    <property type="entry name" value="DNA REPAIR PROTEIN RAD52 HOMOLOG"/>
    <property type="match status" value="1"/>
</dbReference>
<accession>A0AAJ5YRV8</accession>
<proteinExistence type="inferred from homology"/>
<reference evidence="6 7" key="1">
    <citation type="submission" date="2023-03" db="EMBL/GenBank/DDBJ databases">
        <title>Mating type loci evolution in Malassezia.</title>
        <authorList>
            <person name="Coelho M.A."/>
        </authorList>
    </citation>
    <scope>NUCLEOTIDE SEQUENCE [LARGE SCALE GENOMIC DNA]</scope>
    <source>
        <strain evidence="6 7">CBS 9725</strain>
    </source>
</reference>
<evidence type="ECO:0000256" key="4">
    <source>
        <dbReference type="ARBA" id="ARBA00023204"/>
    </source>
</evidence>
<dbReference type="PANTHER" id="PTHR12132">
    <property type="entry name" value="DNA REPAIR AND RECOMBINATION PROTEIN RAD52, RAD59"/>
    <property type="match status" value="1"/>
</dbReference>
<dbReference type="InterPro" id="IPR007232">
    <property type="entry name" value="Rad52_Rad59_Rad22"/>
</dbReference>
<dbReference type="GO" id="GO:0005634">
    <property type="term" value="C:nucleus"/>
    <property type="evidence" value="ECO:0007669"/>
    <property type="project" value="TreeGrafter"/>
</dbReference>
<keyword evidence="3" id="KW-0233">DNA recombination</keyword>
<dbReference type="SUPFAM" id="SSF54768">
    <property type="entry name" value="dsRNA-binding domain-like"/>
    <property type="match status" value="1"/>
</dbReference>
<feature type="region of interest" description="Disordered" evidence="5">
    <location>
        <begin position="220"/>
        <end position="289"/>
    </location>
</feature>
<evidence type="ECO:0000256" key="3">
    <source>
        <dbReference type="ARBA" id="ARBA00023172"/>
    </source>
</evidence>
<dbReference type="FunFam" id="3.30.390.80:FF:000001">
    <property type="entry name" value="DNA repair protein RAD52 homolog"/>
    <property type="match status" value="1"/>
</dbReference>
<comment type="similarity">
    <text evidence="1">Belongs to the RAD52 family.</text>
</comment>
<evidence type="ECO:0000256" key="5">
    <source>
        <dbReference type="SAM" id="MobiDB-lite"/>
    </source>
</evidence>